<organism evidence="2 3">
    <name type="scientific">Panagrellus redivivus</name>
    <name type="common">Microworm</name>
    <dbReference type="NCBI Taxonomy" id="6233"/>
    <lineage>
        <taxon>Eukaryota</taxon>
        <taxon>Metazoa</taxon>
        <taxon>Ecdysozoa</taxon>
        <taxon>Nematoda</taxon>
        <taxon>Chromadorea</taxon>
        <taxon>Rhabditida</taxon>
        <taxon>Tylenchina</taxon>
        <taxon>Panagrolaimomorpha</taxon>
        <taxon>Panagrolaimoidea</taxon>
        <taxon>Panagrolaimidae</taxon>
        <taxon>Panagrellus</taxon>
    </lineage>
</organism>
<evidence type="ECO:0000256" key="1">
    <source>
        <dbReference type="SAM" id="Phobius"/>
    </source>
</evidence>
<feature type="transmembrane region" description="Helical" evidence="1">
    <location>
        <begin position="74"/>
        <end position="95"/>
    </location>
</feature>
<evidence type="ECO:0000313" key="2">
    <source>
        <dbReference type="Proteomes" id="UP000492821"/>
    </source>
</evidence>
<reference evidence="3" key="2">
    <citation type="submission" date="2020-10" db="UniProtKB">
        <authorList>
            <consortium name="WormBaseParasite"/>
        </authorList>
    </citation>
    <scope>IDENTIFICATION</scope>
</reference>
<accession>A0A7E4W5P0</accession>
<keyword evidence="1" id="KW-0812">Transmembrane</keyword>
<keyword evidence="2" id="KW-1185">Reference proteome</keyword>
<sequence length="233" mass="26557">MGLLWIPVPLFPVMCGYVRGPLSFFSEKGNLFIMSFMSAAVTSLTINLMYATIIRYASIDQLKIYALLTTRESAYFVVAFMLFCFLFAFFLNFMAGVSSDELMESAKVKYPELVPIFRTENVFGFDFIIPMVFGVFPIMSTIILVVVRNDNMTVLGEVVFCMGNVHTILFNLSTTLIIRPYRRVTFLWIRRIYWITVKRQTLSVTISSEAVSAKTQIATRSRAPPPSQFTPVF</sequence>
<keyword evidence="1" id="KW-0472">Membrane</keyword>
<name>A0A7E4W5P0_PANRE</name>
<dbReference type="Proteomes" id="UP000492821">
    <property type="component" value="Unassembled WGS sequence"/>
</dbReference>
<feature type="transmembrane region" description="Helical" evidence="1">
    <location>
        <begin position="31"/>
        <end position="53"/>
    </location>
</feature>
<keyword evidence="1" id="KW-1133">Transmembrane helix</keyword>
<dbReference type="AlphaFoldDB" id="A0A7E4W5P0"/>
<proteinExistence type="predicted"/>
<protein>
    <submittedName>
        <fullName evidence="3">Serpentine Receptor, class H</fullName>
    </submittedName>
</protein>
<dbReference type="InterPro" id="IPR019429">
    <property type="entry name" value="7TM_GPCR_serpentine_rcpt_Sri"/>
</dbReference>
<feature type="transmembrane region" description="Helical" evidence="1">
    <location>
        <begin position="127"/>
        <end position="147"/>
    </location>
</feature>
<feature type="transmembrane region" description="Helical" evidence="1">
    <location>
        <begin position="154"/>
        <end position="178"/>
    </location>
</feature>
<reference evidence="2" key="1">
    <citation type="journal article" date="2013" name="Genetics">
        <title>The draft genome and transcriptome of Panagrellus redivivus are shaped by the harsh demands of a free-living lifestyle.</title>
        <authorList>
            <person name="Srinivasan J."/>
            <person name="Dillman A.R."/>
            <person name="Macchietto M.G."/>
            <person name="Heikkinen L."/>
            <person name="Lakso M."/>
            <person name="Fracchia K.M."/>
            <person name="Antoshechkin I."/>
            <person name="Mortazavi A."/>
            <person name="Wong G."/>
            <person name="Sternberg P.W."/>
        </authorList>
    </citation>
    <scope>NUCLEOTIDE SEQUENCE [LARGE SCALE GENOMIC DNA]</scope>
    <source>
        <strain evidence="2">MT8872</strain>
    </source>
</reference>
<dbReference type="Pfam" id="PF10327">
    <property type="entry name" value="7TM_GPCR_Sri"/>
    <property type="match status" value="1"/>
</dbReference>
<evidence type="ECO:0000313" key="3">
    <source>
        <dbReference type="WBParaSite" id="Pan_g732.t1"/>
    </source>
</evidence>
<dbReference type="WBParaSite" id="Pan_g732.t1">
    <property type="protein sequence ID" value="Pan_g732.t1"/>
    <property type="gene ID" value="Pan_g732"/>
</dbReference>